<protein>
    <submittedName>
        <fullName evidence="1">Uncharacterized protein</fullName>
    </submittedName>
</protein>
<dbReference type="AlphaFoldDB" id="A0A2W2B4K3"/>
<organism evidence="1 2">
    <name type="scientific">Jiangella anatolica</name>
    <dbReference type="NCBI Taxonomy" id="2670374"/>
    <lineage>
        <taxon>Bacteria</taxon>
        <taxon>Bacillati</taxon>
        <taxon>Actinomycetota</taxon>
        <taxon>Actinomycetes</taxon>
        <taxon>Jiangellales</taxon>
        <taxon>Jiangellaceae</taxon>
        <taxon>Jiangella</taxon>
    </lineage>
</organism>
<reference evidence="1 2" key="1">
    <citation type="submission" date="2018-01" db="EMBL/GenBank/DDBJ databases">
        <title>Draft genome sequence of Jiangella sp. GTF31.</title>
        <authorList>
            <person name="Sahin N."/>
            <person name="Ay H."/>
            <person name="Saygin H."/>
        </authorList>
    </citation>
    <scope>NUCLEOTIDE SEQUENCE [LARGE SCALE GENOMIC DNA]</scope>
    <source>
        <strain evidence="1 2">GTF31</strain>
    </source>
</reference>
<gene>
    <name evidence="1" type="ORF">C1I92_23480</name>
</gene>
<dbReference type="Proteomes" id="UP000248764">
    <property type="component" value="Unassembled WGS sequence"/>
</dbReference>
<evidence type="ECO:0000313" key="1">
    <source>
        <dbReference type="EMBL" id="PZF80932.1"/>
    </source>
</evidence>
<comment type="caution">
    <text evidence="1">The sequence shown here is derived from an EMBL/GenBank/DDBJ whole genome shotgun (WGS) entry which is preliminary data.</text>
</comment>
<accession>A0A2W2B4K3</accession>
<dbReference type="Pfam" id="PF15575">
    <property type="entry name" value="Imm49"/>
    <property type="match status" value="1"/>
</dbReference>
<evidence type="ECO:0000313" key="2">
    <source>
        <dbReference type="Proteomes" id="UP000248764"/>
    </source>
</evidence>
<keyword evidence="2" id="KW-1185">Reference proteome</keyword>
<sequence length="264" mass="27052">MADRTGELTPLTASLPERPGNLVELGAEALAVAGLRALLGGDVATPLRTAARALGAAGALLGADAPLSVDLGEQGAVTVPPPAARPAGLTPRTLVQAAHAALATRDAVALELIAAAPVDRTTREPVPAEDAAYGLAHARGLQALLRGDASGNNLLLAALQGCTGAEPHPAARDYALFVVSPEIELTLLHLAPDGEQFDRALTNALTLHRRYWTEVEANPGEPQDADPAGFLALGPLAWTALRHDHALPTAVRSDYLPASVIAAP</sequence>
<proteinExistence type="predicted"/>
<name>A0A2W2B4K3_9ACTN</name>
<dbReference type="EMBL" id="POTW01000071">
    <property type="protein sequence ID" value="PZF80932.1"/>
    <property type="molecule type" value="Genomic_DNA"/>
</dbReference>
<dbReference type="InterPro" id="IPR029074">
    <property type="entry name" value="Imm49"/>
</dbReference>